<protein>
    <recommendedName>
        <fullName evidence="4">General secretion pathway GspH domain-containing protein</fullName>
    </recommendedName>
</protein>
<feature type="transmembrane region" description="Helical" evidence="1">
    <location>
        <begin position="20"/>
        <end position="42"/>
    </location>
</feature>
<sequence>MILPKLPTALYNKAFTLIELLISVSVIMILTGISIPSFTSYIRDQELKQALEQIKSDLRTIQNNALAGAGASETIGGDTPEYWGVAFINDSGKDYYRYFISLNNSGCNINDGANVAVKGNPVYLTENVSLINSGSTCVYFDFENGDASGSQYIAIQNNSNASCIKVYTTGLIAPGTWNSGSGGSCE</sequence>
<name>A0A1F4U0V9_UNCKA</name>
<evidence type="ECO:0000313" key="3">
    <source>
        <dbReference type="Proteomes" id="UP000178270"/>
    </source>
</evidence>
<keyword evidence="1" id="KW-1133">Transmembrane helix</keyword>
<dbReference type="Proteomes" id="UP000178270">
    <property type="component" value="Unassembled WGS sequence"/>
</dbReference>
<proteinExistence type="predicted"/>
<keyword evidence="1" id="KW-0812">Transmembrane</keyword>
<dbReference type="AlphaFoldDB" id="A0A1F4U0V9"/>
<gene>
    <name evidence="2" type="ORF">A3K42_00825</name>
</gene>
<dbReference type="Pfam" id="PF07963">
    <property type="entry name" value="N_methyl"/>
    <property type="match status" value="1"/>
</dbReference>
<accession>A0A1F4U0V9</accession>
<dbReference type="Gene3D" id="3.30.700.10">
    <property type="entry name" value="Glycoprotein, Type 4 Pilin"/>
    <property type="match status" value="1"/>
</dbReference>
<dbReference type="InterPro" id="IPR012902">
    <property type="entry name" value="N_methyl_site"/>
</dbReference>
<keyword evidence="1" id="KW-0472">Membrane</keyword>
<evidence type="ECO:0000313" key="2">
    <source>
        <dbReference type="EMBL" id="OGC38519.1"/>
    </source>
</evidence>
<evidence type="ECO:0000256" key="1">
    <source>
        <dbReference type="SAM" id="Phobius"/>
    </source>
</evidence>
<dbReference type="InterPro" id="IPR045584">
    <property type="entry name" value="Pilin-like"/>
</dbReference>
<comment type="caution">
    <text evidence="2">The sequence shown here is derived from an EMBL/GenBank/DDBJ whole genome shotgun (WGS) entry which is preliminary data.</text>
</comment>
<evidence type="ECO:0008006" key="4">
    <source>
        <dbReference type="Google" id="ProtNLM"/>
    </source>
</evidence>
<dbReference type="SUPFAM" id="SSF54523">
    <property type="entry name" value="Pili subunits"/>
    <property type="match status" value="1"/>
</dbReference>
<reference evidence="2 3" key="1">
    <citation type="journal article" date="2016" name="Nat. Commun.">
        <title>Thousands of microbial genomes shed light on interconnected biogeochemical processes in an aquifer system.</title>
        <authorList>
            <person name="Anantharaman K."/>
            <person name="Brown C.T."/>
            <person name="Hug L.A."/>
            <person name="Sharon I."/>
            <person name="Castelle C.J."/>
            <person name="Probst A.J."/>
            <person name="Thomas B.C."/>
            <person name="Singh A."/>
            <person name="Wilkins M.J."/>
            <person name="Karaoz U."/>
            <person name="Brodie E.L."/>
            <person name="Williams K.H."/>
            <person name="Hubbard S.S."/>
            <person name="Banfield J.F."/>
        </authorList>
    </citation>
    <scope>NUCLEOTIDE SEQUENCE [LARGE SCALE GENOMIC DNA]</scope>
</reference>
<dbReference type="EMBL" id="MEUS01000027">
    <property type="protein sequence ID" value="OGC38519.1"/>
    <property type="molecule type" value="Genomic_DNA"/>
</dbReference>
<organism evidence="2 3">
    <name type="scientific">candidate division WWE3 bacterium RBG_13_37_7</name>
    <dbReference type="NCBI Taxonomy" id="1802609"/>
    <lineage>
        <taxon>Bacteria</taxon>
        <taxon>Katanobacteria</taxon>
    </lineage>
</organism>